<evidence type="ECO:0000256" key="9">
    <source>
        <dbReference type="ARBA" id="ARBA00022842"/>
    </source>
</evidence>
<dbReference type="RefSeq" id="WP_097186381.1">
    <property type="nucleotide sequence ID" value="NZ_OBQK01000001.1"/>
</dbReference>
<keyword evidence="14" id="KW-1185">Reference proteome</keyword>
<dbReference type="InterPro" id="IPR011009">
    <property type="entry name" value="Kinase-like_dom_sf"/>
</dbReference>
<dbReference type="GO" id="GO:0005524">
    <property type="term" value="F:ATP binding"/>
    <property type="evidence" value="ECO:0007669"/>
    <property type="project" value="UniProtKB-KW"/>
</dbReference>
<sequence>MHSAHPRTTTGDVDPFFVFDYVPIDQVETATDQQRPTTYWDVERGQRGPQPVPAWLVTDAGALDTELGVLKTGKEADVFLLERAARHAAGRGETCLLAAKRYRDAEHRSFHRDSLYVEGRGVRRSRDQRALERKSGYGRQIAAGRWAQAEWVALCTAWDAGVPVPYPVSVQDTELLMEFAGAPDGTAAPRLAQARADVDLLDHCWEQVVQIVLGLAGIGWAHGDLSAYNLLLDGEVVLAIDMPQVVDVVANPRGPELLHRDCANVATWFGSQGVRADAEALFAEAVALAL</sequence>
<keyword evidence="6" id="KW-0547">Nucleotide-binding</keyword>
<dbReference type="PANTHER" id="PTHR45723">
    <property type="entry name" value="SERINE/THREONINE-PROTEIN KINASE RIO1"/>
    <property type="match status" value="1"/>
</dbReference>
<keyword evidence="4" id="KW-0808">Transferase</keyword>
<dbReference type="Pfam" id="PF01163">
    <property type="entry name" value="RIO1"/>
    <property type="match status" value="1"/>
</dbReference>
<evidence type="ECO:0000256" key="8">
    <source>
        <dbReference type="ARBA" id="ARBA00022840"/>
    </source>
</evidence>
<feature type="domain" description="RIO kinase" evidence="12">
    <location>
        <begin position="25"/>
        <end position="287"/>
    </location>
</feature>
<keyword evidence="3" id="KW-0723">Serine/threonine-protein kinase</keyword>
<evidence type="ECO:0000313" key="13">
    <source>
        <dbReference type="EMBL" id="SOC51336.1"/>
    </source>
</evidence>
<evidence type="ECO:0000256" key="10">
    <source>
        <dbReference type="ARBA" id="ARBA00047899"/>
    </source>
</evidence>
<comment type="similarity">
    <text evidence="1">Belongs to the protein kinase superfamily. RIO-type Ser/Thr kinase family.</text>
</comment>
<gene>
    <name evidence="13" type="ORF">SAMN05421879_101148</name>
</gene>
<dbReference type="SUPFAM" id="SSF56112">
    <property type="entry name" value="Protein kinase-like (PK-like)"/>
    <property type="match status" value="1"/>
</dbReference>
<evidence type="ECO:0000313" key="14">
    <source>
        <dbReference type="Proteomes" id="UP000219688"/>
    </source>
</evidence>
<accession>A0A285VE31</accession>
<organism evidence="13 14">
    <name type="scientific">Ornithinimicrobium cerasi</name>
    <dbReference type="NCBI Taxonomy" id="2248773"/>
    <lineage>
        <taxon>Bacteria</taxon>
        <taxon>Bacillati</taxon>
        <taxon>Actinomycetota</taxon>
        <taxon>Actinomycetes</taxon>
        <taxon>Micrococcales</taxon>
        <taxon>Ornithinimicrobiaceae</taxon>
        <taxon>Ornithinimicrobium</taxon>
    </lineage>
</organism>
<evidence type="ECO:0000256" key="5">
    <source>
        <dbReference type="ARBA" id="ARBA00022723"/>
    </source>
</evidence>
<dbReference type="AlphaFoldDB" id="A0A285VE31"/>
<evidence type="ECO:0000256" key="6">
    <source>
        <dbReference type="ARBA" id="ARBA00022741"/>
    </source>
</evidence>
<keyword evidence="8" id="KW-0067">ATP-binding</keyword>
<evidence type="ECO:0000256" key="3">
    <source>
        <dbReference type="ARBA" id="ARBA00022527"/>
    </source>
</evidence>
<dbReference type="InterPro" id="IPR051272">
    <property type="entry name" value="RIO-type_Ser/Thr_kinase"/>
</dbReference>
<dbReference type="EC" id="2.7.11.1" evidence="2"/>
<evidence type="ECO:0000256" key="1">
    <source>
        <dbReference type="ARBA" id="ARBA00009196"/>
    </source>
</evidence>
<protein>
    <recommendedName>
        <fullName evidence="2">non-specific serine/threonine protein kinase</fullName>
        <ecNumber evidence="2">2.7.11.1</ecNumber>
    </recommendedName>
</protein>
<name>A0A285VE31_9MICO</name>
<dbReference type="GO" id="GO:0004674">
    <property type="term" value="F:protein serine/threonine kinase activity"/>
    <property type="evidence" value="ECO:0007669"/>
    <property type="project" value="UniProtKB-KW"/>
</dbReference>
<proteinExistence type="inferred from homology"/>
<dbReference type="Proteomes" id="UP000219688">
    <property type="component" value="Unassembled WGS sequence"/>
</dbReference>
<dbReference type="Gene3D" id="3.30.200.20">
    <property type="entry name" value="Phosphorylase Kinase, domain 1"/>
    <property type="match status" value="1"/>
</dbReference>
<dbReference type="Gene3D" id="1.10.510.10">
    <property type="entry name" value="Transferase(Phosphotransferase) domain 1"/>
    <property type="match status" value="1"/>
</dbReference>
<evidence type="ECO:0000256" key="11">
    <source>
        <dbReference type="ARBA" id="ARBA00048679"/>
    </source>
</evidence>
<keyword evidence="9" id="KW-0460">Magnesium</keyword>
<evidence type="ECO:0000259" key="12">
    <source>
        <dbReference type="SMART" id="SM00090"/>
    </source>
</evidence>
<dbReference type="SMART" id="SM00090">
    <property type="entry name" value="RIO"/>
    <property type="match status" value="1"/>
</dbReference>
<dbReference type="InterPro" id="IPR018934">
    <property type="entry name" value="RIO_dom"/>
</dbReference>
<keyword evidence="5" id="KW-0479">Metal-binding</keyword>
<evidence type="ECO:0000256" key="2">
    <source>
        <dbReference type="ARBA" id="ARBA00012513"/>
    </source>
</evidence>
<dbReference type="InterPro" id="IPR000687">
    <property type="entry name" value="RIO_kinase"/>
</dbReference>
<comment type="catalytic activity">
    <reaction evidence="10">
        <text>L-threonyl-[protein] + ATP = O-phospho-L-threonyl-[protein] + ADP + H(+)</text>
        <dbReference type="Rhea" id="RHEA:46608"/>
        <dbReference type="Rhea" id="RHEA-COMP:11060"/>
        <dbReference type="Rhea" id="RHEA-COMP:11605"/>
        <dbReference type="ChEBI" id="CHEBI:15378"/>
        <dbReference type="ChEBI" id="CHEBI:30013"/>
        <dbReference type="ChEBI" id="CHEBI:30616"/>
        <dbReference type="ChEBI" id="CHEBI:61977"/>
        <dbReference type="ChEBI" id="CHEBI:456216"/>
        <dbReference type="EC" id="2.7.11.1"/>
    </reaction>
</comment>
<dbReference type="GO" id="GO:0046872">
    <property type="term" value="F:metal ion binding"/>
    <property type="evidence" value="ECO:0007669"/>
    <property type="project" value="UniProtKB-KW"/>
</dbReference>
<dbReference type="EMBL" id="OBQK01000001">
    <property type="protein sequence ID" value="SOC51336.1"/>
    <property type="molecule type" value="Genomic_DNA"/>
</dbReference>
<evidence type="ECO:0000256" key="4">
    <source>
        <dbReference type="ARBA" id="ARBA00022679"/>
    </source>
</evidence>
<evidence type="ECO:0000256" key="7">
    <source>
        <dbReference type="ARBA" id="ARBA00022777"/>
    </source>
</evidence>
<comment type="catalytic activity">
    <reaction evidence="11">
        <text>L-seryl-[protein] + ATP = O-phospho-L-seryl-[protein] + ADP + H(+)</text>
        <dbReference type="Rhea" id="RHEA:17989"/>
        <dbReference type="Rhea" id="RHEA-COMP:9863"/>
        <dbReference type="Rhea" id="RHEA-COMP:11604"/>
        <dbReference type="ChEBI" id="CHEBI:15378"/>
        <dbReference type="ChEBI" id="CHEBI:29999"/>
        <dbReference type="ChEBI" id="CHEBI:30616"/>
        <dbReference type="ChEBI" id="CHEBI:83421"/>
        <dbReference type="ChEBI" id="CHEBI:456216"/>
        <dbReference type="EC" id="2.7.11.1"/>
    </reaction>
</comment>
<reference evidence="14" key="1">
    <citation type="submission" date="2017-08" db="EMBL/GenBank/DDBJ databases">
        <authorList>
            <person name="Varghese N."/>
            <person name="Submissions S."/>
        </authorList>
    </citation>
    <scope>NUCLEOTIDE SEQUENCE [LARGE SCALE GENOMIC DNA]</scope>
    <source>
        <strain evidence="14">USBA17B2</strain>
    </source>
</reference>
<keyword evidence="7 13" id="KW-0418">Kinase</keyword>